<dbReference type="Gene3D" id="1.10.405.10">
    <property type="entry name" value="Guanine Nucleotide Dissociation Inhibitor, domain 1"/>
    <property type="match status" value="1"/>
</dbReference>
<dbReference type="GO" id="GO:0007264">
    <property type="term" value="P:small GTPase-mediated signal transduction"/>
    <property type="evidence" value="ECO:0007669"/>
    <property type="project" value="UniProtKB-UniRule"/>
</dbReference>
<dbReference type="InterPro" id="IPR036188">
    <property type="entry name" value="FAD/NAD-bd_sf"/>
</dbReference>
<dbReference type="InterPro" id="IPR018203">
    <property type="entry name" value="GDP_dissociation_inhibitor"/>
</dbReference>
<dbReference type="PANTHER" id="PTHR11787">
    <property type="entry name" value="RAB GDP-DISSOCIATION INHIBITOR"/>
    <property type="match status" value="1"/>
</dbReference>
<organism evidence="3 4">
    <name type="scientific">Cordyceps confragosa</name>
    <name type="common">Lecanicillium lecanii</name>
    <dbReference type="NCBI Taxonomy" id="2714763"/>
    <lineage>
        <taxon>Eukaryota</taxon>
        <taxon>Fungi</taxon>
        <taxon>Dikarya</taxon>
        <taxon>Ascomycota</taxon>
        <taxon>Pezizomycotina</taxon>
        <taxon>Sordariomycetes</taxon>
        <taxon>Hypocreomycetidae</taxon>
        <taxon>Hypocreales</taxon>
        <taxon>Cordycipitaceae</taxon>
        <taxon>Akanthomyces</taxon>
    </lineage>
</organism>
<dbReference type="SUPFAM" id="SSF51905">
    <property type="entry name" value="FAD/NAD(P)-binding domain"/>
    <property type="match status" value="1"/>
</dbReference>
<dbReference type="OrthoDB" id="1923006at2759"/>
<proteinExistence type="inferred from homology"/>
<evidence type="ECO:0000313" key="4">
    <source>
        <dbReference type="Proteomes" id="UP000243081"/>
    </source>
</evidence>
<dbReference type="GO" id="GO:0005968">
    <property type="term" value="C:Rab-protein geranylgeranyltransferase complex"/>
    <property type="evidence" value="ECO:0007669"/>
    <property type="project" value="TreeGrafter"/>
</dbReference>
<dbReference type="Pfam" id="PF00996">
    <property type="entry name" value="GDI"/>
    <property type="match status" value="1"/>
</dbReference>
<reference evidence="3 4" key="1">
    <citation type="submission" date="2016-03" db="EMBL/GenBank/DDBJ databases">
        <title>Fine-scale spatial genetic structure of a fungal parasite of coffee scale insects.</title>
        <authorList>
            <person name="Jackson D."/>
            <person name="Zemenick K.A."/>
            <person name="Malloure B."/>
            <person name="Quandt C.A."/>
            <person name="James T.Y."/>
        </authorList>
    </citation>
    <scope>NUCLEOTIDE SEQUENCE [LARGE SCALE GENOMIC DNA]</scope>
    <source>
        <strain evidence="3 4">UM487</strain>
    </source>
</reference>
<dbReference type="PIRSF" id="PIRSF037514">
    <property type="entry name" value="Rab_ger_ger_transf_A_fun"/>
    <property type="match status" value="1"/>
</dbReference>
<dbReference type="PRINTS" id="PR00891">
    <property type="entry name" value="RABGDIREP"/>
</dbReference>
<dbReference type="Gene3D" id="3.50.50.60">
    <property type="entry name" value="FAD/NAD(P)-binding domain"/>
    <property type="match status" value="1"/>
</dbReference>
<keyword evidence="4" id="KW-1185">Reference proteome</keyword>
<dbReference type="GO" id="GO:0005092">
    <property type="term" value="F:GDP-dissociation inhibitor activity"/>
    <property type="evidence" value="ECO:0007669"/>
    <property type="project" value="UniProtKB-UniRule"/>
</dbReference>
<protein>
    <recommendedName>
        <fullName evidence="2">Rab proteins geranylgeranyltransferase</fullName>
    </recommendedName>
</protein>
<gene>
    <name evidence="3" type="ORF">LLEC1_07168</name>
</gene>
<dbReference type="InterPro" id="IPR017230">
    <property type="entry name" value="Mrs6"/>
</dbReference>
<comment type="similarity">
    <text evidence="1 2">Belongs to the Rab GDI family.</text>
</comment>
<dbReference type="Proteomes" id="UP000243081">
    <property type="component" value="Unassembled WGS sequence"/>
</dbReference>
<evidence type="ECO:0000256" key="1">
    <source>
        <dbReference type="ARBA" id="ARBA00005593"/>
    </source>
</evidence>
<dbReference type="OMA" id="LMKFLTA"/>
<accession>A0A179I6Z1</accession>
<comment type="caution">
    <text evidence="3">The sequence shown here is derived from an EMBL/GenBank/DDBJ whole genome shotgun (WGS) entry which is preliminary data.</text>
</comment>
<dbReference type="PANTHER" id="PTHR11787:SF4">
    <property type="entry name" value="CHM, RAB ESCORT PROTEIN 1"/>
    <property type="match status" value="1"/>
</dbReference>
<dbReference type="GO" id="GO:0005634">
    <property type="term" value="C:nucleus"/>
    <property type="evidence" value="ECO:0007669"/>
    <property type="project" value="TreeGrafter"/>
</dbReference>
<dbReference type="EMBL" id="LUKN01003103">
    <property type="protein sequence ID" value="OAQ98024.1"/>
    <property type="molecule type" value="Genomic_DNA"/>
</dbReference>
<dbReference type="GO" id="GO:0005829">
    <property type="term" value="C:cytosol"/>
    <property type="evidence" value="ECO:0007669"/>
    <property type="project" value="TreeGrafter"/>
</dbReference>
<dbReference type="AlphaFoldDB" id="A0A179I6Z1"/>
<dbReference type="GO" id="GO:0016192">
    <property type="term" value="P:vesicle-mediated transport"/>
    <property type="evidence" value="ECO:0007669"/>
    <property type="project" value="TreeGrafter"/>
</dbReference>
<evidence type="ECO:0000313" key="3">
    <source>
        <dbReference type="EMBL" id="OAQ98024.1"/>
    </source>
</evidence>
<name>A0A179I6Z1_CORDF</name>
<sequence>MESLSDTDWDVVISGTGLQQSLFALALSRSGKNILHVDPEGYYGEHEAAFSLQEADAWAEKHASPDAPGLFRAAKVTKADGLPSPRGYSLALAPQLIHARSELLNKLVSSKAFRQIEFQAVGSFFIFQPAAADSEDAATPTLARIPSTREDVFLSTAIPVRAKRSLMKFLKFVLDHESETQVEVWKPHASKPLAEFLGSEFKLDATLQSYIVTLTLSLDGNIPVEDGLVAISRHLSSMGVFGAGFAAIYPKWGGLSEVCQVGCRAAAVGGAVYMLGTGITKVAKRADEAVKLDISLSNDMVVRAKTLFRGSEISPADGVMLARTTAVIETALPNLFETVMDGSPTPSAVVVAFPAGSVTDGHGSVSQYPIYAMVHSSDTGECPVGQCIIYLSTISTPSSQILLDTALSSLLRAASGVQENRGVAFKLQYQQKGARTPSLIVDDGIVTFGAPALDLAFRDDMLQPVLEAWQRFAGQSGQEADAQYLVFEDREVVDDDDVFNA</sequence>
<evidence type="ECO:0000256" key="2">
    <source>
        <dbReference type="PIRNR" id="PIRNR037514"/>
    </source>
</evidence>